<dbReference type="Pfam" id="PF06580">
    <property type="entry name" value="His_kinase"/>
    <property type="match status" value="1"/>
</dbReference>
<dbReference type="GO" id="GO:0000155">
    <property type="term" value="F:phosphorelay sensor kinase activity"/>
    <property type="evidence" value="ECO:0007669"/>
    <property type="project" value="InterPro"/>
</dbReference>
<evidence type="ECO:0000256" key="12">
    <source>
        <dbReference type="SAM" id="Phobius"/>
    </source>
</evidence>
<evidence type="ECO:0000313" key="15">
    <source>
        <dbReference type="EMBL" id="MYL62009.1"/>
    </source>
</evidence>
<keyword evidence="7" id="KW-0547">Nucleotide-binding</keyword>
<dbReference type="GO" id="GO:0005524">
    <property type="term" value="F:ATP binding"/>
    <property type="evidence" value="ECO:0007669"/>
    <property type="project" value="UniProtKB-KW"/>
</dbReference>
<dbReference type="Pfam" id="PF00672">
    <property type="entry name" value="HAMP"/>
    <property type="match status" value="1"/>
</dbReference>
<feature type="domain" description="Histidine kinase" evidence="13">
    <location>
        <begin position="365"/>
        <end position="474"/>
    </location>
</feature>
<dbReference type="InterPro" id="IPR004358">
    <property type="entry name" value="Sig_transdc_His_kin-like_C"/>
</dbReference>
<dbReference type="GO" id="GO:0005886">
    <property type="term" value="C:plasma membrane"/>
    <property type="evidence" value="ECO:0007669"/>
    <property type="project" value="UniProtKB-SubCell"/>
</dbReference>
<dbReference type="Proteomes" id="UP000447833">
    <property type="component" value="Unassembled WGS sequence"/>
</dbReference>
<dbReference type="SMART" id="SM00387">
    <property type="entry name" value="HATPase_c"/>
    <property type="match status" value="1"/>
</dbReference>
<keyword evidence="9" id="KW-0067">ATP-binding</keyword>
<dbReference type="PANTHER" id="PTHR34220">
    <property type="entry name" value="SENSOR HISTIDINE KINASE YPDA"/>
    <property type="match status" value="1"/>
</dbReference>
<evidence type="ECO:0000256" key="5">
    <source>
        <dbReference type="ARBA" id="ARBA00022553"/>
    </source>
</evidence>
<dbReference type="InterPro" id="IPR036890">
    <property type="entry name" value="HATPase_C_sf"/>
</dbReference>
<dbReference type="RefSeq" id="WP_160917910.1">
    <property type="nucleotide sequence ID" value="NZ_WMEY01000001.1"/>
</dbReference>
<evidence type="ECO:0000256" key="10">
    <source>
        <dbReference type="ARBA" id="ARBA00023012"/>
    </source>
</evidence>
<keyword evidence="10" id="KW-0902">Two-component regulatory system</keyword>
<keyword evidence="12" id="KW-1133">Transmembrane helix</keyword>
<feature type="transmembrane region" description="Helical" evidence="12">
    <location>
        <begin position="173"/>
        <end position="196"/>
    </location>
</feature>
<dbReference type="InterPro" id="IPR005467">
    <property type="entry name" value="His_kinase_dom"/>
</dbReference>
<keyword evidence="5" id="KW-0597">Phosphoprotein</keyword>
<evidence type="ECO:0000259" key="14">
    <source>
        <dbReference type="PROSITE" id="PS50885"/>
    </source>
</evidence>
<evidence type="ECO:0000313" key="16">
    <source>
        <dbReference type="Proteomes" id="UP000447833"/>
    </source>
</evidence>
<dbReference type="PROSITE" id="PS50109">
    <property type="entry name" value="HIS_KIN"/>
    <property type="match status" value="1"/>
</dbReference>
<dbReference type="SUPFAM" id="SSF158472">
    <property type="entry name" value="HAMP domain-like"/>
    <property type="match status" value="1"/>
</dbReference>
<comment type="caution">
    <text evidence="15">The sequence shown here is derived from an EMBL/GenBank/DDBJ whole genome shotgun (WGS) entry which is preliminary data.</text>
</comment>
<evidence type="ECO:0000259" key="13">
    <source>
        <dbReference type="PROSITE" id="PS50109"/>
    </source>
</evidence>
<dbReference type="Pfam" id="PF02518">
    <property type="entry name" value="HATPase_c"/>
    <property type="match status" value="1"/>
</dbReference>
<name>A0A845EQQ4_9BACL</name>
<dbReference type="PROSITE" id="PS50885">
    <property type="entry name" value="HAMP"/>
    <property type="match status" value="1"/>
</dbReference>
<keyword evidence="11 12" id="KW-0472">Membrane</keyword>
<dbReference type="InterPro" id="IPR010559">
    <property type="entry name" value="Sig_transdc_His_kin_internal"/>
</dbReference>
<dbReference type="EMBL" id="WMEY01000001">
    <property type="protein sequence ID" value="MYL62009.1"/>
    <property type="molecule type" value="Genomic_DNA"/>
</dbReference>
<reference evidence="15 16" key="1">
    <citation type="submission" date="2019-11" db="EMBL/GenBank/DDBJ databases">
        <title>Genome sequences of 17 halophilic strains isolated from different environments.</title>
        <authorList>
            <person name="Furrow R.E."/>
        </authorList>
    </citation>
    <scope>NUCLEOTIDE SEQUENCE [LARGE SCALE GENOMIC DNA]</scope>
    <source>
        <strain evidence="15 16">22506_14_FS</strain>
    </source>
</reference>
<evidence type="ECO:0000256" key="2">
    <source>
        <dbReference type="ARBA" id="ARBA00004651"/>
    </source>
</evidence>
<keyword evidence="4" id="KW-1003">Cell membrane</keyword>
<keyword evidence="12" id="KW-0812">Transmembrane</keyword>
<evidence type="ECO:0000256" key="8">
    <source>
        <dbReference type="ARBA" id="ARBA00022777"/>
    </source>
</evidence>
<protein>
    <recommendedName>
        <fullName evidence="3">histidine kinase</fullName>
        <ecNumber evidence="3">2.7.13.3</ecNumber>
    </recommendedName>
</protein>
<dbReference type="SMART" id="SM00304">
    <property type="entry name" value="HAMP"/>
    <property type="match status" value="1"/>
</dbReference>
<dbReference type="InterPro" id="IPR003660">
    <property type="entry name" value="HAMP_dom"/>
</dbReference>
<feature type="domain" description="HAMP" evidence="14">
    <location>
        <begin position="198"/>
        <end position="251"/>
    </location>
</feature>
<dbReference type="AlphaFoldDB" id="A0A845EQQ4"/>
<sequence>MKIQARFILFFTLLVILMNGVAFYLFHSSQRTIDDYHTSFERFIVLNEISQQTNTVYEAMNTYLTARTQEELTAYATERKILSQEKEELLDTVKNEGNDQLVTNYENMIESFLLECDITVQAFQRQEINQYSGHLNEAAQISAFIQETTLTLINSELTDYRTFYNKMNQKSSYLQWMGISLFVSMIIFSLLMAFWFSRGITKPIHELAAAAKKLAKGDFTANKVVVKSRSELRLLAETFYRMQENIQGLIIEMKQKSELDQLLKEMELKSLQSQMNPHFLFNTLNTISRRAYIEGAEQTSELIESVAALLRYNLGNLAKDVTLKDELTIVREYFFIQKSRFGERVKFDVMADENVLDCKIPVLTLQPIVENAFIHGVETYEEGGEIIIRIYAEQDDVIIEVADNGVGMETTRLSQLFSNDEHSLIDNRQGHSTGLGMQNVKKRIELFSQQAGSMTVHSSIEVGTTVRLNLPYRKRKGDEQFA</sequence>
<evidence type="ECO:0000256" key="9">
    <source>
        <dbReference type="ARBA" id="ARBA00022840"/>
    </source>
</evidence>
<gene>
    <name evidence="15" type="ORF">GLW07_01440</name>
</gene>
<accession>A0A845EQQ4</accession>
<dbReference type="InterPro" id="IPR050640">
    <property type="entry name" value="Bact_2-comp_sensor_kinase"/>
</dbReference>
<dbReference type="Gene3D" id="3.30.565.10">
    <property type="entry name" value="Histidine kinase-like ATPase, C-terminal domain"/>
    <property type="match status" value="1"/>
</dbReference>
<dbReference type="Gene3D" id="6.10.340.10">
    <property type="match status" value="1"/>
</dbReference>
<organism evidence="15 16">
    <name type="scientific">Guptibacillus hwajinpoensis</name>
    <dbReference type="NCBI Taxonomy" id="208199"/>
    <lineage>
        <taxon>Bacteria</taxon>
        <taxon>Bacillati</taxon>
        <taxon>Bacillota</taxon>
        <taxon>Bacilli</taxon>
        <taxon>Bacillales</taxon>
        <taxon>Guptibacillaceae</taxon>
        <taxon>Guptibacillus</taxon>
    </lineage>
</organism>
<comment type="subcellular location">
    <subcellularLocation>
        <location evidence="2">Cell membrane</location>
        <topology evidence="2">Multi-pass membrane protein</topology>
    </subcellularLocation>
</comment>
<comment type="catalytic activity">
    <reaction evidence="1">
        <text>ATP + protein L-histidine = ADP + protein N-phospho-L-histidine.</text>
        <dbReference type="EC" id="2.7.13.3"/>
    </reaction>
</comment>
<keyword evidence="8" id="KW-0418">Kinase</keyword>
<proteinExistence type="predicted"/>
<evidence type="ECO:0000256" key="11">
    <source>
        <dbReference type="ARBA" id="ARBA00023136"/>
    </source>
</evidence>
<keyword evidence="6" id="KW-0808">Transferase</keyword>
<dbReference type="PANTHER" id="PTHR34220:SF7">
    <property type="entry name" value="SENSOR HISTIDINE KINASE YPDA"/>
    <property type="match status" value="1"/>
</dbReference>
<dbReference type="CDD" id="cd06225">
    <property type="entry name" value="HAMP"/>
    <property type="match status" value="1"/>
</dbReference>
<dbReference type="InterPro" id="IPR003594">
    <property type="entry name" value="HATPase_dom"/>
</dbReference>
<evidence type="ECO:0000256" key="1">
    <source>
        <dbReference type="ARBA" id="ARBA00000085"/>
    </source>
</evidence>
<evidence type="ECO:0000256" key="4">
    <source>
        <dbReference type="ARBA" id="ARBA00022475"/>
    </source>
</evidence>
<evidence type="ECO:0000256" key="3">
    <source>
        <dbReference type="ARBA" id="ARBA00012438"/>
    </source>
</evidence>
<feature type="transmembrane region" description="Helical" evidence="12">
    <location>
        <begin position="7"/>
        <end position="26"/>
    </location>
</feature>
<evidence type="ECO:0000256" key="7">
    <source>
        <dbReference type="ARBA" id="ARBA00022741"/>
    </source>
</evidence>
<dbReference type="EC" id="2.7.13.3" evidence="3"/>
<dbReference type="SUPFAM" id="SSF55874">
    <property type="entry name" value="ATPase domain of HSP90 chaperone/DNA topoisomerase II/histidine kinase"/>
    <property type="match status" value="1"/>
</dbReference>
<evidence type="ECO:0000256" key="6">
    <source>
        <dbReference type="ARBA" id="ARBA00022679"/>
    </source>
</evidence>
<dbReference type="PRINTS" id="PR00344">
    <property type="entry name" value="BCTRLSENSOR"/>
</dbReference>